<evidence type="ECO:0000313" key="2">
    <source>
        <dbReference type="Proteomes" id="UP001153334"/>
    </source>
</evidence>
<reference evidence="1" key="1">
    <citation type="submission" date="2022-11" db="EMBL/GenBank/DDBJ databases">
        <title>Genome Sequence of Nemania bipapillata.</title>
        <authorList>
            <person name="Buettner E."/>
        </authorList>
    </citation>
    <scope>NUCLEOTIDE SEQUENCE</scope>
    <source>
        <strain evidence="1">CP14</strain>
    </source>
</reference>
<organism evidence="1 2">
    <name type="scientific">Nemania bipapillata</name>
    <dbReference type="NCBI Taxonomy" id="110536"/>
    <lineage>
        <taxon>Eukaryota</taxon>
        <taxon>Fungi</taxon>
        <taxon>Dikarya</taxon>
        <taxon>Ascomycota</taxon>
        <taxon>Pezizomycotina</taxon>
        <taxon>Sordariomycetes</taxon>
        <taxon>Xylariomycetidae</taxon>
        <taxon>Xylariales</taxon>
        <taxon>Xylariaceae</taxon>
        <taxon>Nemania</taxon>
    </lineage>
</organism>
<gene>
    <name evidence="1" type="ORF">ONZ43_g7089</name>
</gene>
<keyword evidence="2" id="KW-1185">Reference proteome</keyword>
<comment type="caution">
    <text evidence="1">The sequence shown here is derived from an EMBL/GenBank/DDBJ whole genome shotgun (WGS) entry which is preliminary data.</text>
</comment>
<name>A0ACC2HU98_9PEZI</name>
<accession>A0ACC2HU98</accession>
<protein>
    <submittedName>
        <fullName evidence="1">Uncharacterized protein</fullName>
    </submittedName>
</protein>
<dbReference type="EMBL" id="JAPESX010002864">
    <property type="protein sequence ID" value="KAJ8106364.1"/>
    <property type="molecule type" value="Genomic_DNA"/>
</dbReference>
<sequence>MASGPPSNNGASTAASSPTKPPTSSHGPKADSPAAKQLAAINEKGARSKSKTSRLRRAFSFGSAAELRKATGQDISIESVTGKPDEPSRLHKSPRAEDLYEEEQARIAQKQEEGGIGE</sequence>
<evidence type="ECO:0000313" key="1">
    <source>
        <dbReference type="EMBL" id="KAJ8106364.1"/>
    </source>
</evidence>
<dbReference type="Proteomes" id="UP001153334">
    <property type="component" value="Unassembled WGS sequence"/>
</dbReference>
<proteinExistence type="predicted"/>